<dbReference type="EMBL" id="JBBMFC010000018">
    <property type="protein sequence ID" value="MEQ2579299.1"/>
    <property type="molecule type" value="Genomic_DNA"/>
</dbReference>
<dbReference type="RefSeq" id="WP_118509853.1">
    <property type="nucleotide sequence ID" value="NZ_JBBMFC010000018.1"/>
</dbReference>
<sequence>MSTGRKRRVIEGNTVRKLQVREERHYRRQEESHAYRVERDQKIQYTTVIYMLFLTIAAAMVLWSCVTYLQLQAETTSRVKNIAALETELEDLKKENDDNYTRIMTSVDLDYIRDVAINELGMVYANEDQVILYDGGTKDYVRQSQDVPKDSKTSLMDQLLGKNGK</sequence>
<accession>A0ABV1I3V5</accession>
<feature type="transmembrane region" description="Helical" evidence="1">
    <location>
        <begin position="48"/>
        <end position="71"/>
    </location>
</feature>
<gene>
    <name evidence="2" type="ORF">WMO62_10745</name>
</gene>
<protein>
    <recommendedName>
        <fullName evidence="4">Cell division protein FtsL</fullName>
    </recommendedName>
</protein>
<organism evidence="2 3">
    <name type="scientific">Hominiventricola aquisgranensis</name>
    <dbReference type="NCBI Taxonomy" id="3133164"/>
    <lineage>
        <taxon>Bacteria</taxon>
        <taxon>Bacillati</taxon>
        <taxon>Bacillota</taxon>
        <taxon>Clostridia</taxon>
        <taxon>Lachnospirales</taxon>
        <taxon>Lachnospiraceae</taxon>
        <taxon>Hominiventricola</taxon>
    </lineage>
</organism>
<evidence type="ECO:0000256" key="1">
    <source>
        <dbReference type="SAM" id="Phobius"/>
    </source>
</evidence>
<proteinExistence type="predicted"/>
<name>A0ABV1I3V5_9FIRM</name>
<dbReference type="Proteomes" id="UP001470288">
    <property type="component" value="Unassembled WGS sequence"/>
</dbReference>
<dbReference type="InterPro" id="IPR007060">
    <property type="entry name" value="FtsL/DivIC"/>
</dbReference>
<dbReference type="Pfam" id="PF04977">
    <property type="entry name" value="DivIC"/>
    <property type="match status" value="1"/>
</dbReference>
<evidence type="ECO:0000313" key="2">
    <source>
        <dbReference type="EMBL" id="MEQ2579299.1"/>
    </source>
</evidence>
<keyword evidence="3" id="KW-1185">Reference proteome</keyword>
<evidence type="ECO:0000313" key="3">
    <source>
        <dbReference type="Proteomes" id="UP001470288"/>
    </source>
</evidence>
<keyword evidence="1" id="KW-0472">Membrane</keyword>
<evidence type="ECO:0008006" key="4">
    <source>
        <dbReference type="Google" id="ProtNLM"/>
    </source>
</evidence>
<keyword evidence="1" id="KW-1133">Transmembrane helix</keyword>
<keyword evidence="1" id="KW-0812">Transmembrane</keyword>
<comment type="caution">
    <text evidence="2">The sequence shown here is derived from an EMBL/GenBank/DDBJ whole genome shotgun (WGS) entry which is preliminary data.</text>
</comment>
<reference evidence="2 3" key="1">
    <citation type="submission" date="2024-03" db="EMBL/GenBank/DDBJ databases">
        <title>Human intestinal bacterial collection.</title>
        <authorList>
            <person name="Pauvert C."/>
            <person name="Hitch T.C.A."/>
            <person name="Clavel T."/>
        </authorList>
    </citation>
    <scope>NUCLEOTIDE SEQUENCE [LARGE SCALE GENOMIC DNA]</scope>
    <source>
        <strain evidence="2 3">CLA-AA-H78B</strain>
    </source>
</reference>